<feature type="transmembrane region" description="Helical" evidence="3">
    <location>
        <begin position="59"/>
        <end position="77"/>
    </location>
</feature>
<reference evidence="4 5" key="1">
    <citation type="submission" date="2021-01" db="EMBL/GenBank/DDBJ databases">
        <title>Genomic Encyclopedia of Type Strains, Phase IV (KMG-IV): sequencing the most valuable type-strain genomes for metagenomic binning, comparative biology and taxonomic classification.</title>
        <authorList>
            <person name="Goeker M."/>
        </authorList>
    </citation>
    <scope>NUCLEOTIDE SEQUENCE [LARGE SCALE GENOMIC DNA]</scope>
    <source>
        <strain evidence="4 5">DSM 105453</strain>
    </source>
</reference>
<evidence type="ECO:0000256" key="3">
    <source>
        <dbReference type="SAM" id="Phobius"/>
    </source>
</evidence>
<keyword evidence="2 3" id="KW-0472">Membrane</keyword>
<dbReference type="PANTHER" id="PTHR34295">
    <property type="entry name" value="BIOTIN TRANSPORTER BIOY"/>
    <property type="match status" value="1"/>
</dbReference>
<comment type="subcellular location">
    <subcellularLocation>
        <location evidence="2">Cell membrane</location>
        <topology evidence="2">Multi-pass membrane protein</topology>
    </subcellularLocation>
</comment>
<sequence length="189" mass="20046">MTPDRQKLRGMMIASLFAAIIGIFAQITIPLPLVPITGQTLAIGLAATILGARYGTLSVLLYILMGAVGIPVFSQFSGGFSVLVGPTGGFIVGFIPTAFFVGWYLEKTAFKFTQAMIANTIGMFITLLFGTAWLKIAANLSWPAAFASAFAPFIVVGLLKAALASWIGVIVRKRLTIANILFAPKEKSA</sequence>
<keyword evidence="2" id="KW-1003">Cell membrane</keyword>
<name>A0ABS2R5V5_9BACI</name>
<gene>
    <name evidence="4" type="ORF">JOC94_001516</name>
</gene>
<comment type="caution">
    <text evidence="4">The sequence shown here is derived from an EMBL/GenBank/DDBJ whole genome shotgun (WGS) entry which is preliminary data.</text>
</comment>
<accession>A0ABS2R5V5</accession>
<keyword evidence="3" id="KW-0812">Transmembrane</keyword>
<evidence type="ECO:0000313" key="4">
    <source>
        <dbReference type="EMBL" id="MBM7714544.1"/>
    </source>
</evidence>
<organism evidence="4 5">
    <name type="scientific">Siminovitchia thermophila</name>
    <dbReference type="NCBI Taxonomy" id="1245522"/>
    <lineage>
        <taxon>Bacteria</taxon>
        <taxon>Bacillati</taxon>
        <taxon>Bacillota</taxon>
        <taxon>Bacilli</taxon>
        <taxon>Bacillales</taxon>
        <taxon>Bacillaceae</taxon>
        <taxon>Siminovitchia</taxon>
    </lineage>
</organism>
<feature type="transmembrane region" description="Helical" evidence="3">
    <location>
        <begin position="12"/>
        <end position="29"/>
    </location>
</feature>
<dbReference type="EMBL" id="JAFBFH010000008">
    <property type="protein sequence ID" value="MBM7714544.1"/>
    <property type="molecule type" value="Genomic_DNA"/>
</dbReference>
<feature type="transmembrane region" description="Helical" evidence="3">
    <location>
        <begin position="35"/>
        <end position="52"/>
    </location>
</feature>
<feature type="transmembrane region" description="Helical" evidence="3">
    <location>
        <begin position="117"/>
        <end position="138"/>
    </location>
</feature>
<evidence type="ECO:0000256" key="2">
    <source>
        <dbReference type="PIRNR" id="PIRNR016661"/>
    </source>
</evidence>
<evidence type="ECO:0000313" key="5">
    <source>
        <dbReference type="Proteomes" id="UP000823485"/>
    </source>
</evidence>
<dbReference type="Pfam" id="PF02632">
    <property type="entry name" value="BioY"/>
    <property type="match status" value="1"/>
</dbReference>
<protein>
    <recommendedName>
        <fullName evidence="2">Biotin transporter</fullName>
    </recommendedName>
</protein>
<keyword evidence="3" id="KW-1133">Transmembrane helix</keyword>
<dbReference type="InterPro" id="IPR003784">
    <property type="entry name" value="BioY"/>
</dbReference>
<evidence type="ECO:0000256" key="1">
    <source>
        <dbReference type="ARBA" id="ARBA00010692"/>
    </source>
</evidence>
<keyword evidence="5" id="KW-1185">Reference proteome</keyword>
<keyword evidence="2" id="KW-0813">Transport</keyword>
<feature type="transmembrane region" description="Helical" evidence="3">
    <location>
        <begin position="83"/>
        <end position="105"/>
    </location>
</feature>
<comment type="similarity">
    <text evidence="1 2">Belongs to the BioY family.</text>
</comment>
<feature type="transmembrane region" description="Helical" evidence="3">
    <location>
        <begin position="144"/>
        <end position="171"/>
    </location>
</feature>
<dbReference type="RefSeq" id="WP_077112459.1">
    <property type="nucleotide sequence ID" value="NZ_JAFBFH010000008.1"/>
</dbReference>
<dbReference type="Proteomes" id="UP000823485">
    <property type="component" value="Unassembled WGS sequence"/>
</dbReference>
<dbReference type="PIRSF" id="PIRSF016661">
    <property type="entry name" value="BioY"/>
    <property type="match status" value="1"/>
</dbReference>
<dbReference type="Gene3D" id="1.10.1760.20">
    <property type="match status" value="1"/>
</dbReference>
<proteinExistence type="inferred from homology"/>
<dbReference type="PANTHER" id="PTHR34295:SF1">
    <property type="entry name" value="BIOTIN TRANSPORTER BIOY"/>
    <property type="match status" value="1"/>
</dbReference>